<evidence type="ECO:0000313" key="6">
    <source>
        <dbReference type="EMBL" id="MBJ7609592.1"/>
    </source>
</evidence>
<dbReference type="SUPFAM" id="SSF103473">
    <property type="entry name" value="MFS general substrate transporter"/>
    <property type="match status" value="1"/>
</dbReference>
<dbReference type="PANTHER" id="PTHR23501">
    <property type="entry name" value="MAJOR FACILITATOR SUPERFAMILY"/>
    <property type="match status" value="1"/>
</dbReference>
<comment type="subcellular location">
    <subcellularLocation>
        <location evidence="1">Membrane</location>
        <topology evidence="1">Multi-pass membrane protein</topology>
    </subcellularLocation>
</comment>
<sequence length="184" mass="19103">MALTGLLVALSMGGIEGWTHPAVLAGAVLFVLATPLFFWLQNTVTDPLLDLSLFRNRLSLWMGITGAGAGLFNSPNASSIMASVAPAQRGVASGIRMLLAFTGSMISIAFVLAIVTSSLPKTAMPRIFSGVTSGLPLADVSPFIVGVRIALLVLGLVRLLSAPLSLLRGAEESRRYEAGPLAAV</sequence>
<dbReference type="EMBL" id="JAEKNN010000047">
    <property type="protein sequence ID" value="MBJ7609592.1"/>
    <property type="molecule type" value="Genomic_DNA"/>
</dbReference>
<feature type="transmembrane region" description="Helical" evidence="5">
    <location>
        <begin position="60"/>
        <end position="85"/>
    </location>
</feature>
<comment type="caution">
    <text evidence="6">The sequence shown here is derived from an EMBL/GenBank/DDBJ whole genome shotgun (WGS) entry which is preliminary data.</text>
</comment>
<evidence type="ECO:0000256" key="5">
    <source>
        <dbReference type="SAM" id="Phobius"/>
    </source>
</evidence>
<evidence type="ECO:0008006" key="8">
    <source>
        <dbReference type="Google" id="ProtNLM"/>
    </source>
</evidence>
<keyword evidence="4 5" id="KW-0472">Membrane</keyword>
<evidence type="ECO:0000256" key="3">
    <source>
        <dbReference type="ARBA" id="ARBA00022989"/>
    </source>
</evidence>
<dbReference type="AlphaFoldDB" id="A0A934N9Z8"/>
<dbReference type="InterPro" id="IPR036259">
    <property type="entry name" value="MFS_trans_sf"/>
</dbReference>
<feature type="transmembrane region" description="Helical" evidence="5">
    <location>
        <begin position="140"/>
        <end position="160"/>
    </location>
</feature>
<accession>A0A934N9Z8</accession>
<reference evidence="6 7" key="1">
    <citation type="submission" date="2020-10" db="EMBL/GenBank/DDBJ databases">
        <title>Ca. Dormibacterota MAGs.</title>
        <authorList>
            <person name="Montgomery K."/>
        </authorList>
    </citation>
    <scope>NUCLEOTIDE SEQUENCE [LARGE SCALE GENOMIC DNA]</scope>
    <source>
        <strain evidence="6">Mitchell_Peninsula_5</strain>
    </source>
</reference>
<organism evidence="6 7">
    <name type="scientific">Candidatus Amunia macphersoniae</name>
    <dbReference type="NCBI Taxonomy" id="3127014"/>
    <lineage>
        <taxon>Bacteria</taxon>
        <taxon>Bacillati</taxon>
        <taxon>Candidatus Dormiibacterota</taxon>
        <taxon>Candidatus Dormibacteria</taxon>
        <taxon>Candidatus Aeolococcales</taxon>
        <taxon>Candidatus Aeolococcaceae</taxon>
        <taxon>Candidatus Amunia</taxon>
    </lineage>
</organism>
<dbReference type="GO" id="GO:0022857">
    <property type="term" value="F:transmembrane transporter activity"/>
    <property type="evidence" value="ECO:0007669"/>
    <property type="project" value="TreeGrafter"/>
</dbReference>
<dbReference type="Proteomes" id="UP000614410">
    <property type="component" value="Unassembled WGS sequence"/>
</dbReference>
<dbReference type="GO" id="GO:0005886">
    <property type="term" value="C:plasma membrane"/>
    <property type="evidence" value="ECO:0007669"/>
    <property type="project" value="TreeGrafter"/>
</dbReference>
<evidence type="ECO:0000313" key="7">
    <source>
        <dbReference type="Proteomes" id="UP000614410"/>
    </source>
</evidence>
<feature type="transmembrane region" description="Helical" evidence="5">
    <location>
        <begin position="97"/>
        <end position="120"/>
    </location>
</feature>
<proteinExistence type="predicted"/>
<gene>
    <name evidence="6" type="ORF">JF887_09230</name>
</gene>
<evidence type="ECO:0000256" key="1">
    <source>
        <dbReference type="ARBA" id="ARBA00004141"/>
    </source>
</evidence>
<feature type="transmembrane region" description="Helical" evidence="5">
    <location>
        <begin position="21"/>
        <end position="40"/>
    </location>
</feature>
<evidence type="ECO:0000256" key="2">
    <source>
        <dbReference type="ARBA" id="ARBA00022692"/>
    </source>
</evidence>
<name>A0A934N9Z8_9BACT</name>
<keyword evidence="3 5" id="KW-1133">Transmembrane helix</keyword>
<evidence type="ECO:0000256" key="4">
    <source>
        <dbReference type="ARBA" id="ARBA00023136"/>
    </source>
</evidence>
<keyword evidence="2 5" id="KW-0812">Transmembrane</keyword>
<protein>
    <recommendedName>
        <fullName evidence="8">MFS transporter</fullName>
    </recommendedName>
</protein>